<protein>
    <recommendedName>
        <fullName evidence="9">Homeobox domain-containing protein</fullName>
    </recommendedName>
</protein>
<evidence type="ECO:0000313" key="10">
    <source>
        <dbReference type="EMBL" id="CAF4320278.1"/>
    </source>
</evidence>
<gene>
    <name evidence="10" type="ORF">OVN521_LOCUS31958</name>
</gene>
<comment type="subcellular location">
    <subcellularLocation>
        <location evidence="1 7 8">Nucleus</location>
    </subcellularLocation>
</comment>
<dbReference type="InterPro" id="IPR017970">
    <property type="entry name" value="Homeobox_CS"/>
</dbReference>
<accession>A0A820J2T1</accession>
<dbReference type="GO" id="GO:0000981">
    <property type="term" value="F:DNA-binding transcription factor activity, RNA polymerase II-specific"/>
    <property type="evidence" value="ECO:0007669"/>
    <property type="project" value="InterPro"/>
</dbReference>
<evidence type="ECO:0000256" key="7">
    <source>
        <dbReference type="PROSITE-ProRule" id="PRU00108"/>
    </source>
</evidence>
<comment type="similarity">
    <text evidence="6">Belongs to the Msh homeobox family.</text>
</comment>
<organism evidence="10 11">
    <name type="scientific">Rotaria magnacalcarata</name>
    <dbReference type="NCBI Taxonomy" id="392030"/>
    <lineage>
        <taxon>Eukaryota</taxon>
        <taxon>Metazoa</taxon>
        <taxon>Spiralia</taxon>
        <taxon>Gnathifera</taxon>
        <taxon>Rotifera</taxon>
        <taxon>Eurotatoria</taxon>
        <taxon>Bdelloidea</taxon>
        <taxon>Philodinida</taxon>
        <taxon>Philodinidae</taxon>
        <taxon>Rotaria</taxon>
    </lineage>
</organism>
<dbReference type="InterPro" id="IPR050674">
    <property type="entry name" value="Msh_Homeobox_Regulators"/>
</dbReference>
<dbReference type="SMART" id="SM00389">
    <property type="entry name" value="HOX"/>
    <property type="match status" value="1"/>
</dbReference>
<name>A0A820J2T1_9BILA</name>
<comment type="caution">
    <text evidence="10">The sequence shown here is derived from an EMBL/GenBank/DDBJ whole genome shotgun (WGS) entry which is preliminary data.</text>
</comment>
<evidence type="ECO:0000256" key="4">
    <source>
        <dbReference type="ARBA" id="ARBA00023155"/>
    </source>
</evidence>
<dbReference type="AlphaFoldDB" id="A0A820J2T1"/>
<keyword evidence="2" id="KW-0217">Developmental protein</keyword>
<keyword evidence="4 7" id="KW-0371">Homeobox</keyword>
<proteinExistence type="inferred from homology"/>
<evidence type="ECO:0000313" key="11">
    <source>
        <dbReference type="Proteomes" id="UP000663866"/>
    </source>
</evidence>
<dbReference type="Proteomes" id="UP000663866">
    <property type="component" value="Unassembled WGS sequence"/>
</dbReference>
<sequence length="82" mass="9965">MKTQLLALERKFNERHYLSISERAEFSLSLDLTEAQVKIWFQNRRAKEKRLSEAELDKYRFMQLKDQLNQHYAMTSAYFPFS</sequence>
<dbReference type="InterPro" id="IPR009057">
    <property type="entry name" value="Homeodomain-like_sf"/>
</dbReference>
<dbReference type="InterPro" id="IPR001356">
    <property type="entry name" value="HD"/>
</dbReference>
<dbReference type="InterPro" id="IPR020479">
    <property type="entry name" value="HD_metazoa"/>
</dbReference>
<evidence type="ECO:0000256" key="2">
    <source>
        <dbReference type="ARBA" id="ARBA00022473"/>
    </source>
</evidence>
<feature type="domain" description="Homeobox" evidence="9">
    <location>
        <begin position="1"/>
        <end position="51"/>
    </location>
</feature>
<dbReference type="Pfam" id="PF00046">
    <property type="entry name" value="Homeodomain"/>
    <property type="match status" value="1"/>
</dbReference>
<dbReference type="PROSITE" id="PS50071">
    <property type="entry name" value="HOMEOBOX_2"/>
    <property type="match status" value="1"/>
</dbReference>
<dbReference type="SUPFAM" id="SSF46689">
    <property type="entry name" value="Homeodomain-like"/>
    <property type="match status" value="1"/>
</dbReference>
<evidence type="ECO:0000256" key="8">
    <source>
        <dbReference type="RuleBase" id="RU000682"/>
    </source>
</evidence>
<keyword evidence="5 7" id="KW-0539">Nucleus</keyword>
<reference evidence="10" key="1">
    <citation type="submission" date="2021-02" db="EMBL/GenBank/DDBJ databases">
        <authorList>
            <person name="Nowell W R."/>
        </authorList>
    </citation>
    <scope>NUCLEOTIDE SEQUENCE</scope>
</reference>
<dbReference type="GO" id="GO:0048598">
    <property type="term" value="P:embryonic morphogenesis"/>
    <property type="evidence" value="ECO:0007669"/>
    <property type="project" value="TreeGrafter"/>
</dbReference>
<evidence type="ECO:0000256" key="3">
    <source>
        <dbReference type="ARBA" id="ARBA00023125"/>
    </source>
</evidence>
<evidence type="ECO:0000256" key="5">
    <source>
        <dbReference type="ARBA" id="ARBA00023242"/>
    </source>
</evidence>
<dbReference type="CDD" id="cd00086">
    <property type="entry name" value="homeodomain"/>
    <property type="match status" value="1"/>
</dbReference>
<dbReference type="Gene3D" id="1.10.10.60">
    <property type="entry name" value="Homeodomain-like"/>
    <property type="match status" value="1"/>
</dbReference>
<dbReference type="PROSITE" id="PS00027">
    <property type="entry name" value="HOMEOBOX_1"/>
    <property type="match status" value="1"/>
</dbReference>
<evidence type="ECO:0000256" key="1">
    <source>
        <dbReference type="ARBA" id="ARBA00004123"/>
    </source>
</evidence>
<evidence type="ECO:0000256" key="6">
    <source>
        <dbReference type="ARBA" id="ARBA00038425"/>
    </source>
</evidence>
<dbReference type="GO" id="GO:0005634">
    <property type="term" value="C:nucleus"/>
    <property type="evidence" value="ECO:0007669"/>
    <property type="project" value="UniProtKB-SubCell"/>
</dbReference>
<evidence type="ECO:0000259" key="9">
    <source>
        <dbReference type="PROSITE" id="PS50071"/>
    </source>
</evidence>
<dbReference type="EMBL" id="CAJOBG010019691">
    <property type="protein sequence ID" value="CAF4320278.1"/>
    <property type="molecule type" value="Genomic_DNA"/>
</dbReference>
<keyword evidence="3 7" id="KW-0238">DNA-binding</keyword>
<dbReference type="PANTHER" id="PTHR24338:SF0">
    <property type="entry name" value="MUSCLE SEGMENTATION HOMEOBOX"/>
    <property type="match status" value="1"/>
</dbReference>
<dbReference type="GO" id="GO:0000977">
    <property type="term" value="F:RNA polymerase II transcription regulatory region sequence-specific DNA binding"/>
    <property type="evidence" value="ECO:0007669"/>
    <property type="project" value="TreeGrafter"/>
</dbReference>
<feature type="DNA-binding region" description="Homeobox" evidence="7">
    <location>
        <begin position="3"/>
        <end position="52"/>
    </location>
</feature>
<keyword evidence="11" id="KW-1185">Reference proteome</keyword>
<dbReference type="PRINTS" id="PR00024">
    <property type="entry name" value="HOMEOBOX"/>
</dbReference>
<dbReference type="PANTHER" id="PTHR24338">
    <property type="entry name" value="HOMEOBOX PROTEIN MSX"/>
    <property type="match status" value="1"/>
</dbReference>